<keyword evidence="4" id="KW-0648">Protein biosynthesis</keyword>
<proteinExistence type="predicted"/>
<feature type="compositionally biased region" description="Acidic residues" evidence="5">
    <location>
        <begin position="20"/>
        <end position="33"/>
    </location>
</feature>
<dbReference type="STRING" id="426428.A0A0D2XQB7"/>
<feature type="domain" description="HBS1-like protein N-terminal" evidence="6">
    <location>
        <begin position="21"/>
        <end position="91"/>
    </location>
</feature>
<evidence type="ECO:0000313" key="8">
    <source>
        <dbReference type="Proteomes" id="UP000002489"/>
    </source>
</evidence>
<feature type="region of interest" description="Disordered" evidence="5">
    <location>
        <begin position="20"/>
        <end position="42"/>
    </location>
</feature>
<accession>A0A0D2XQB7</accession>
<evidence type="ECO:0000256" key="3">
    <source>
        <dbReference type="ARBA" id="ARBA00022801"/>
    </source>
</evidence>
<name>A0A0D2XQB7_FUSOF</name>
<evidence type="ECO:0000256" key="2">
    <source>
        <dbReference type="ARBA" id="ARBA00022490"/>
    </source>
</evidence>
<organism evidence="7 8">
    <name type="scientific">Fusarium oxysporum (strain Fo5176)</name>
    <name type="common">Fusarium vascular wilt</name>
    <dbReference type="NCBI Taxonomy" id="660025"/>
    <lineage>
        <taxon>Eukaryota</taxon>
        <taxon>Fungi</taxon>
        <taxon>Dikarya</taxon>
        <taxon>Ascomycota</taxon>
        <taxon>Pezizomycotina</taxon>
        <taxon>Sordariomycetes</taxon>
        <taxon>Hypocreomycetidae</taxon>
        <taxon>Hypocreales</taxon>
        <taxon>Nectriaceae</taxon>
        <taxon>Fusarium</taxon>
        <taxon>Fusarium oxysporum species complex</taxon>
    </lineage>
</organism>
<dbReference type="AlphaFoldDB" id="A0A0D2XQB7"/>
<evidence type="ECO:0000256" key="4">
    <source>
        <dbReference type="ARBA" id="ARBA00022917"/>
    </source>
</evidence>
<keyword evidence="3" id="KW-0378">Hydrolase</keyword>
<evidence type="ECO:0000256" key="1">
    <source>
        <dbReference type="ARBA" id="ARBA00004496"/>
    </source>
</evidence>
<reference evidence="7" key="2">
    <citation type="submission" date="2025-08" db="UniProtKB">
        <authorList>
            <consortium name="EnsemblFungi"/>
        </authorList>
    </citation>
    <scope>IDENTIFICATION</scope>
    <source>
        <strain evidence="7">4287 / CBS 123668 / FGSC 9935 / NRRL 34936</strain>
    </source>
</reference>
<comment type="subcellular location">
    <subcellularLocation>
        <location evidence="1">Cytoplasm</location>
    </subcellularLocation>
</comment>
<evidence type="ECO:0000313" key="7">
    <source>
        <dbReference type="EnsemblFungi" id="FOXG_06159P0"/>
    </source>
</evidence>
<feature type="compositionally biased region" description="Basic and acidic residues" evidence="5">
    <location>
        <begin position="142"/>
        <end position="157"/>
    </location>
</feature>
<dbReference type="GO" id="GO:0016787">
    <property type="term" value="F:hydrolase activity"/>
    <property type="evidence" value="ECO:0007669"/>
    <property type="project" value="UniProtKB-KW"/>
</dbReference>
<reference evidence="8" key="1">
    <citation type="journal article" date="2012" name="Mol. Plant Microbe Interact.">
        <title>A highly conserved effector in Fusarium oxysporum is required for full virulence on Arabidopsis.</title>
        <authorList>
            <person name="Thatcher L.F."/>
            <person name="Gardiner D.M."/>
            <person name="Kazan K."/>
            <person name="Manners J."/>
        </authorList>
    </citation>
    <scope>NUCLEOTIDE SEQUENCE [LARGE SCALE GENOMIC DNA]</scope>
    <source>
        <strain evidence="8">Fo5176</strain>
    </source>
</reference>
<dbReference type="Proteomes" id="UP000002489">
    <property type="component" value="Unassembled WGS sequence"/>
</dbReference>
<dbReference type="EnsemblFungi" id="FOXG_06159T0">
    <property type="protein sequence ID" value="FOXG_06159P0"/>
    <property type="gene ID" value="FOXG_06159"/>
</dbReference>
<dbReference type="InterPro" id="IPR015033">
    <property type="entry name" value="HBS1-like_N"/>
</dbReference>
<dbReference type="GO" id="GO:0006412">
    <property type="term" value="P:translation"/>
    <property type="evidence" value="ECO:0007669"/>
    <property type="project" value="UniProtKB-KW"/>
</dbReference>
<dbReference type="GO" id="GO:0005737">
    <property type="term" value="C:cytoplasm"/>
    <property type="evidence" value="ECO:0007669"/>
    <property type="project" value="UniProtKB-SubCell"/>
</dbReference>
<keyword evidence="2" id="KW-0963">Cytoplasm</keyword>
<evidence type="ECO:0000256" key="5">
    <source>
        <dbReference type="SAM" id="MobiDB-lite"/>
    </source>
</evidence>
<dbReference type="Pfam" id="PF08938">
    <property type="entry name" value="HBS1_N"/>
    <property type="match status" value="1"/>
</dbReference>
<feature type="region of interest" description="Disordered" evidence="5">
    <location>
        <begin position="133"/>
        <end position="213"/>
    </location>
</feature>
<evidence type="ECO:0000259" key="6">
    <source>
        <dbReference type="Pfam" id="PF08938"/>
    </source>
</evidence>
<protein>
    <recommendedName>
        <fullName evidence="6">HBS1-like protein N-terminal domain-containing protein</fullName>
    </recommendedName>
</protein>
<sequence>MSRHRIVHTFDTNEIVSEFDGDDYEDEVEDELSPEDRQAMEEGTAEVRRALGTEANKVTKAQIEEALWHYYYDIDKSVTYLMKTFIAPAPKPAKKAPEGIVPEERQTIFIEPERPRGGLLGGGDGPPKMSKLQALAAARKKKTEEKKELERAERGLERLSINESQKENQPILGQVHQAPEPTLQVKSPPKEESTEVAAITDNHQKDIDSTPKGWFMDEDLPVMMPRATPSAFARTLFGSAPSKAPRPDEVFAMPYTSSPIYVAEAFAEPSPDDVVLAAQAKGSSFARTK</sequence>